<gene>
    <name evidence="1" type="ORF">EB796_003296</name>
</gene>
<comment type="caution">
    <text evidence="1">The sequence shown here is derived from an EMBL/GenBank/DDBJ whole genome shotgun (WGS) entry which is preliminary data.</text>
</comment>
<proteinExistence type="predicted"/>
<protein>
    <submittedName>
        <fullName evidence="1">Uncharacterized protein</fullName>
    </submittedName>
</protein>
<name>A0A7J7KJH0_BUGNE</name>
<keyword evidence="2" id="KW-1185">Reference proteome</keyword>
<dbReference type="OrthoDB" id="5870064at2759"/>
<dbReference type="EMBL" id="VXIV02000418">
    <property type="protein sequence ID" value="KAF6038393.1"/>
    <property type="molecule type" value="Genomic_DNA"/>
</dbReference>
<organism evidence="1 2">
    <name type="scientific">Bugula neritina</name>
    <name type="common">Brown bryozoan</name>
    <name type="synonym">Sertularia neritina</name>
    <dbReference type="NCBI Taxonomy" id="10212"/>
    <lineage>
        <taxon>Eukaryota</taxon>
        <taxon>Metazoa</taxon>
        <taxon>Spiralia</taxon>
        <taxon>Lophotrochozoa</taxon>
        <taxon>Bryozoa</taxon>
        <taxon>Gymnolaemata</taxon>
        <taxon>Cheilostomatida</taxon>
        <taxon>Flustrina</taxon>
        <taxon>Buguloidea</taxon>
        <taxon>Bugulidae</taxon>
        <taxon>Bugula</taxon>
    </lineage>
</organism>
<reference evidence="1" key="1">
    <citation type="submission" date="2020-06" db="EMBL/GenBank/DDBJ databases">
        <title>Draft genome of Bugula neritina, a colonial animal packing powerful symbionts and potential medicines.</title>
        <authorList>
            <person name="Rayko M."/>
        </authorList>
    </citation>
    <scope>NUCLEOTIDE SEQUENCE [LARGE SCALE GENOMIC DNA]</scope>
    <source>
        <strain evidence="1">Kwan_BN1</strain>
    </source>
</reference>
<evidence type="ECO:0000313" key="1">
    <source>
        <dbReference type="EMBL" id="KAF6038393.1"/>
    </source>
</evidence>
<sequence length="181" mass="19785">MSRRNTDFTNLTFRKTAEQDGAKVIKPKEEAIYAEPDVSQPGVSKSEPETAGVYAYIDPKSLESARNRHPVCPSKGGQLIVPTKPKTVDVDMTSPEGVKVDMTSPKDVKVDMTSSEGVKLNMTSSEYVKMDMTSSEDGNVYMVISDSAPEDVKIDMTSSEDVKIDMTSSEVKIDMTSSEDV</sequence>
<dbReference type="Gene3D" id="2.160.20.120">
    <property type="match status" value="1"/>
</dbReference>
<accession>A0A7J7KJH0</accession>
<dbReference type="Proteomes" id="UP000593567">
    <property type="component" value="Unassembled WGS sequence"/>
</dbReference>
<dbReference type="AlphaFoldDB" id="A0A7J7KJH0"/>
<evidence type="ECO:0000313" key="2">
    <source>
        <dbReference type="Proteomes" id="UP000593567"/>
    </source>
</evidence>